<protein>
    <submittedName>
        <fullName evidence="1">Uncharacterized protein</fullName>
    </submittedName>
</protein>
<reference evidence="1" key="1">
    <citation type="submission" date="2018-05" db="EMBL/GenBank/DDBJ databases">
        <authorList>
            <person name="Lanie J.A."/>
            <person name="Ng W.-L."/>
            <person name="Kazmierczak K.M."/>
            <person name="Andrzejewski T.M."/>
            <person name="Davidsen T.M."/>
            <person name="Wayne K.J."/>
            <person name="Tettelin H."/>
            <person name="Glass J.I."/>
            <person name="Rusch D."/>
            <person name="Podicherti R."/>
            <person name="Tsui H.-C.T."/>
            <person name="Winkler M.E."/>
        </authorList>
    </citation>
    <scope>NUCLEOTIDE SEQUENCE</scope>
</reference>
<accession>A0A382Z2J9</accession>
<dbReference type="AlphaFoldDB" id="A0A382Z2J9"/>
<name>A0A382Z2J9_9ZZZZ</name>
<sequence>MPSMGNLLNNPIDNSTAREFNQPFISVGKLASSLGTKSSSNRDLHFALQQFNQNKYEVAEFYLKKTLVKFPGNLVAMELLPWTYFYRNQYDKALTTFRRTKALHKKNTNSSIGIGWCYLTLGHYEQSIEQFEHAKILGGDSYQINKGIGFTYLKMNKKVKAGESFAKIYNSRQIKIIFDLWETWQEQNTSPQINILPTPNKPLSIFTLPIESPRYSSLLLGLPKNI</sequence>
<organism evidence="1">
    <name type="scientific">marine metagenome</name>
    <dbReference type="NCBI Taxonomy" id="408172"/>
    <lineage>
        <taxon>unclassified sequences</taxon>
        <taxon>metagenomes</taxon>
        <taxon>ecological metagenomes</taxon>
    </lineage>
</organism>
<dbReference type="SUPFAM" id="SSF48452">
    <property type="entry name" value="TPR-like"/>
    <property type="match status" value="1"/>
</dbReference>
<feature type="non-terminal residue" evidence="1">
    <location>
        <position position="226"/>
    </location>
</feature>
<dbReference type="EMBL" id="UINC01180465">
    <property type="protein sequence ID" value="SVD89673.1"/>
    <property type="molecule type" value="Genomic_DNA"/>
</dbReference>
<proteinExistence type="predicted"/>
<evidence type="ECO:0000313" key="1">
    <source>
        <dbReference type="EMBL" id="SVD89673.1"/>
    </source>
</evidence>
<dbReference type="Pfam" id="PF12895">
    <property type="entry name" value="ANAPC3"/>
    <property type="match status" value="1"/>
</dbReference>
<dbReference type="InterPro" id="IPR011990">
    <property type="entry name" value="TPR-like_helical_dom_sf"/>
</dbReference>
<dbReference type="Gene3D" id="1.25.40.10">
    <property type="entry name" value="Tetratricopeptide repeat domain"/>
    <property type="match status" value="1"/>
</dbReference>
<gene>
    <name evidence="1" type="ORF">METZ01_LOCUS442527</name>
</gene>